<feature type="domain" description="Mechanosensitive ion channel MscS C-terminal" evidence="10">
    <location>
        <begin position="685"/>
        <end position="764"/>
    </location>
</feature>
<dbReference type="PANTHER" id="PTHR30347:SF1">
    <property type="entry name" value="MECHANOSENSITIVE CHANNEL MSCK"/>
    <property type="match status" value="1"/>
</dbReference>
<evidence type="ECO:0000256" key="2">
    <source>
        <dbReference type="ARBA" id="ARBA00008017"/>
    </source>
</evidence>
<dbReference type="RefSeq" id="WP_009181187.1">
    <property type="nucleotide sequence ID" value="NZ_CM001368.1"/>
</dbReference>
<evidence type="ECO:0000259" key="10">
    <source>
        <dbReference type="Pfam" id="PF21082"/>
    </source>
</evidence>
<dbReference type="GO" id="GO:0008381">
    <property type="term" value="F:mechanosensitive monoatomic ion channel activity"/>
    <property type="evidence" value="ECO:0007669"/>
    <property type="project" value="UniProtKB-ARBA"/>
</dbReference>
<feature type="transmembrane region" description="Helical" evidence="8">
    <location>
        <begin position="315"/>
        <end position="339"/>
    </location>
</feature>
<comment type="subcellular location">
    <subcellularLocation>
        <location evidence="1">Cell membrane</location>
        <topology evidence="1">Multi-pass membrane protein</topology>
    </subcellularLocation>
</comment>
<organism evidence="11 12">
    <name type="scientific">Solidesulfovibrio carbinoliphilus subsp. oakridgensis</name>
    <dbReference type="NCBI Taxonomy" id="694327"/>
    <lineage>
        <taxon>Bacteria</taxon>
        <taxon>Pseudomonadati</taxon>
        <taxon>Thermodesulfobacteriota</taxon>
        <taxon>Desulfovibrionia</taxon>
        <taxon>Desulfovibrionales</taxon>
        <taxon>Desulfovibrionaceae</taxon>
        <taxon>Solidesulfovibrio</taxon>
    </lineage>
</organism>
<dbReference type="InterPro" id="IPR010920">
    <property type="entry name" value="LSM_dom_sf"/>
</dbReference>
<dbReference type="Pfam" id="PF00924">
    <property type="entry name" value="MS_channel_2nd"/>
    <property type="match status" value="1"/>
</dbReference>
<feature type="domain" description="Mechanosensitive ion channel MscS" evidence="9">
    <location>
        <begin position="608"/>
        <end position="674"/>
    </location>
</feature>
<proteinExistence type="inferred from homology"/>
<feature type="transmembrane region" description="Helical" evidence="8">
    <location>
        <begin position="600"/>
        <end position="621"/>
    </location>
</feature>
<evidence type="ECO:0000256" key="6">
    <source>
        <dbReference type="ARBA" id="ARBA00023136"/>
    </source>
</evidence>
<dbReference type="eggNOG" id="COG3264">
    <property type="taxonomic scope" value="Bacteria"/>
</dbReference>
<evidence type="ECO:0000313" key="12">
    <source>
        <dbReference type="Proteomes" id="UP000004662"/>
    </source>
</evidence>
<reference evidence="12" key="1">
    <citation type="journal article" date="2015" name="Genome Announc.">
        <title>High-Quality Draft Genome Sequence of Desulfovibrio carbinoliphilus FW-101-2B, an Organic Acid-Oxidizing Sulfate-Reducing Bacterium Isolated from Uranium(VI)-Contaminated Groundwater.</title>
        <authorList>
            <person name="Ramsay B.D."/>
            <person name="Hwang C."/>
            <person name="Woo H.L."/>
            <person name="Carroll S.L."/>
            <person name="Lucas S."/>
            <person name="Han J."/>
            <person name="Lapidus A.L."/>
            <person name="Cheng J.F."/>
            <person name="Goodwin L.A."/>
            <person name="Pitluck S."/>
            <person name="Peters L."/>
            <person name="Chertkov O."/>
            <person name="Held B."/>
            <person name="Detter J.C."/>
            <person name="Han C.S."/>
            <person name="Tapia R."/>
            <person name="Land M.L."/>
            <person name="Hauser L.J."/>
            <person name="Kyrpides N.C."/>
            <person name="Ivanova N.N."/>
            <person name="Mikhailova N."/>
            <person name="Pagani I."/>
            <person name="Woyke T."/>
            <person name="Arkin A.P."/>
            <person name="Dehal P."/>
            <person name="Chivian D."/>
            <person name="Criddle C.S."/>
            <person name="Wu W."/>
            <person name="Chakraborty R."/>
            <person name="Hazen T.C."/>
            <person name="Fields M.W."/>
        </authorList>
    </citation>
    <scope>NUCLEOTIDE SEQUENCE [LARGE SCALE GENOMIC DNA]</scope>
    <source>
        <strain evidence="12">FW-101-2B</strain>
    </source>
</reference>
<feature type="transmembrane region" description="Helical" evidence="8">
    <location>
        <begin position="255"/>
        <end position="276"/>
    </location>
</feature>
<comment type="similarity">
    <text evidence="2">Belongs to the MscS (TC 1.A.23) family.</text>
</comment>
<evidence type="ECO:0000256" key="7">
    <source>
        <dbReference type="SAM" id="MobiDB-lite"/>
    </source>
</evidence>
<dbReference type="EMBL" id="CM001368">
    <property type="protein sequence ID" value="EHJ47795.1"/>
    <property type="molecule type" value="Genomic_DNA"/>
</dbReference>
<dbReference type="InterPro" id="IPR023408">
    <property type="entry name" value="MscS_beta-dom_sf"/>
</dbReference>
<keyword evidence="5 8" id="KW-1133">Transmembrane helix</keyword>
<feature type="transmembrane region" description="Helical" evidence="8">
    <location>
        <begin position="430"/>
        <end position="448"/>
    </location>
</feature>
<dbReference type="HOGENOM" id="CLU_012552_0_0_7"/>
<dbReference type="Proteomes" id="UP000004662">
    <property type="component" value="Chromosome"/>
</dbReference>
<dbReference type="InterPro" id="IPR006685">
    <property type="entry name" value="MscS_channel_2nd"/>
</dbReference>
<dbReference type="SUPFAM" id="SSF82861">
    <property type="entry name" value="Mechanosensitive channel protein MscS (YggB), transmembrane region"/>
    <property type="match status" value="1"/>
</dbReference>
<evidence type="ECO:0000256" key="3">
    <source>
        <dbReference type="ARBA" id="ARBA00022475"/>
    </source>
</evidence>
<feature type="transmembrane region" description="Helical" evidence="8">
    <location>
        <begin position="375"/>
        <end position="392"/>
    </location>
</feature>
<keyword evidence="3" id="KW-1003">Cell membrane</keyword>
<keyword evidence="12" id="KW-1185">Reference proteome</keyword>
<dbReference type="STRING" id="694327.DFW101_1788"/>
<dbReference type="SUPFAM" id="SSF82689">
    <property type="entry name" value="Mechanosensitive channel protein MscS (YggB), C-terminal domain"/>
    <property type="match status" value="1"/>
</dbReference>
<evidence type="ECO:0000313" key="11">
    <source>
        <dbReference type="EMBL" id="EHJ47795.1"/>
    </source>
</evidence>
<dbReference type="Pfam" id="PF21082">
    <property type="entry name" value="MS_channel_3rd"/>
    <property type="match status" value="1"/>
</dbReference>
<dbReference type="SUPFAM" id="SSF50182">
    <property type="entry name" value="Sm-like ribonucleoproteins"/>
    <property type="match status" value="1"/>
</dbReference>
<dbReference type="Gene3D" id="2.30.30.60">
    <property type="match status" value="1"/>
</dbReference>
<accession>G7Q973</accession>
<keyword evidence="6 8" id="KW-0472">Membrane</keyword>
<sequence length="828" mass="89862">MTPCRAFLSASRLAGALVLCLALGLALAGPLPLRAADENDWGMVIEALRRQDQIVHTRLEEFKSRHAAEAAAEAEALEQLLRERARLALWQATASDPWEIRDVLAGFARLRREVARLAQQPQQVWASLDQSVLALETYKDRLDDITRQEVPERFRQEIEPSRQAIASLRESVAAARDAVADETSTLRDLAGQVAKAEAALQANLAASWKAYYTEIFPSPVSASFLQALSQNLEDWDLWIGLCGELLRTRHNQRELWRGAATGGGLALAVLAAALVVARLSRRGVQASVNPGTIVKAGGCVAAGVFFLAVAQRAPFFLFTGLSSIGEILLTASLVHLSRLRRPSEAAPPRPPILWPTWRLFALGLLLEAVRVPEVFMGPILAVVLAVAAVAFFKRRKATPRRQRLDRAITTALAFLLPLLAGLALCGLPQTAVLGASFLFYVGLALRYAGLTTRFLDHRETDRHPAKPHLLFAVAAAAGYPFFFLTYLFLFLWLLSTQFGGENVFLELLTTETHIESVGISLKKIASLLAGFYATRAGMALAAAGIAGVAARRRDIERGAKSSLLTINTYGWWGLYALFAMSVLGLSLTSVAVVAGGLSVGIGFGLQTMVNNFISGLILLFGRSVQAGDTIQLGDATGVVKEVNIRNTEVLTTENATVFVPNSELVSGKIVNWSHRDPSVRRDIGVGVAYGSDTGQVRELLLAAAASCPAVLGNPPATVLHWDFGPSTLDFRLRVWLADVAGAVTAACAIREAIDRLFRQAGIEIAFPQADLHLRSAPVLERLLDSHLTGTRERLEEHAVRLDDLERKNRRSEKTAGGPQEEVPHDPDQ</sequence>
<feature type="region of interest" description="Disordered" evidence="7">
    <location>
        <begin position="802"/>
        <end position="828"/>
    </location>
</feature>
<dbReference type="InterPro" id="IPR052702">
    <property type="entry name" value="MscS-like_channel"/>
</dbReference>
<protein>
    <submittedName>
        <fullName evidence="11">MscS Mechanosensitive ion channel</fullName>
    </submittedName>
</protein>
<dbReference type="InterPro" id="IPR049278">
    <property type="entry name" value="MS_channel_C"/>
</dbReference>
<feature type="transmembrane region" description="Helical" evidence="8">
    <location>
        <begin position="571"/>
        <end position="594"/>
    </location>
</feature>
<feature type="transmembrane region" description="Helical" evidence="8">
    <location>
        <begin position="529"/>
        <end position="550"/>
    </location>
</feature>
<feature type="transmembrane region" description="Helical" evidence="8">
    <location>
        <begin position="288"/>
        <end position="309"/>
    </location>
</feature>
<dbReference type="AlphaFoldDB" id="G7Q973"/>
<evidence type="ECO:0000256" key="5">
    <source>
        <dbReference type="ARBA" id="ARBA00022989"/>
    </source>
</evidence>
<dbReference type="Gene3D" id="1.10.287.1260">
    <property type="match status" value="1"/>
</dbReference>
<dbReference type="GO" id="GO:0005886">
    <property type="term" value="C:plasma membrane"/>
    <property type="evidence" value="ECO:0007669"/>
    <property type="project" value="UniProtKB-SubCell"/>
</dbReference>
<feature type="transmembrane region" description="Helical" evidence="8">
    <location>
        <begin position="469"/>
        <end position="494"/>
    </location>
</feature>
<dbReference type="InterPro" id="IPR011014">
    <property type="entry name" value="MscS_channel_TM-2"/>
</dbReference>
<evidence type="ECO:0000256" key="4">
    <source>
        <dbReference type="ARBA" id="ARBA00022692"/>
    </source>
</evidence>
<gene>
    <name evidence="11" type="ORF">DFW101_1788</name>
</gene>
<dbReference type="Gene3D" id="3.30.70.100">
    <property type="match status" value="1"/>
</dbReference>
<evidence type="ECO:0000256" key="8">
    <source>
        <dbReference type="SAM" id="Phobius"/>
    </source>
</evidence>
<keyword evidence="4 8" id="KW-0812">Transmembrane</keyword>
<name>G7Q973_9BACT</name>
<evidence type="ECO:0000259" key="9">
    <source>
        <dbReference type="Pfam" id="PF00924"/>
    </source>
</evidence>
<feature type="transmembrane region" description="Helical" evidence="8">
    <location>
        <begin position="404"/>
        <end position="424"/>
    </location>
</feature>
<dbReference type="OrthoDB" id="9799209at2"/>
<dbReference type="InterPro" id="IPR011066">
    <property type="entry name" value="MscS_channel_C_sf"/>
</dbReference>
<evidence type="ECO:0000256" key="1">
    <source>
        <dbReference type="ARBA" id="ARBA00004651"/>
    </source>
</evidence>
<dbReference type="PANTHER" id="PTHR30347">
    <property type="entry name" value="POTASSIUM CHANNEL RELATED"/>
    <property type="match status" value="1"/>
</dbReference>